<accession>A0ABU1M7Y3</accession>
<proteinExistence type="predicted"/>
<keyword evidence="2" id="KW-1185">Reference proteome</keyword>
<evidence type="ECO:0008006" key="3">
    <source>
        <dbReference type="Google" id="ProtNLM"/>
    </source>
</evidence>
<comment type="caution">
    <text evidence="1">The sequence shown here is derived from an EMBL/GenBank/DDBJ whole genome shotgun (WGS) entry which is preliminary data.</text>
</comment>
<evidence type="ECO:0000313" key="1">
    <source>
        <dbReference type="EMBL" id="MDR6432018.1"/>
    </source>
</evidence>
<organism evidence="1 2">
    <name type="scientific">Brucella pseudogrignonensis</name>
    <dbReference type="NCBI Taxonomy" id="419475"/>
    <lineage>
        <taxon>Bacteria</taxon>
        <taxon>Pseudomonadati</taxon>
        <taxon>Pseudomonadota</taxon>
        <taxon>Alphaproteobacteria</taxon>
        <taxon>Hyphomicrobiales</taxon>
        <taxon>Brucellaceae</taxon>
        <taxon>Brucella/Ochrobactrum group</taxon>
        <taxon>Brucella</taxon>
    </lineage>
</organism>
<dbReference type="Proteomes" id="UP001184614">
    <property type="component" value="Unassembled WGS sequence"/>
</dbReference>
<protein>
    <recommendedName>
        <fullName evidence="3">HNH endonuclease</fullName>
    </recommendedName>
</protein>
<gene>
    <name evidence="1" type="ORF">J2782_001753</name>
</gene>
<name>A0ABU1M7Y3_9HYPH</name>
<sequence length="96" mass="11011">MISRCKYSSTHAYPWYGGKGIKVCERWAGADGFSCFLEDMGRRPGGGWSIDRIDPTGDYEPSNCRWLPMAENVARAHRVIAGHIDRDKQRMERRYG</sequence>
<evidence type="ECO:0000313" key="2">
    <source>
        <dbReference type="Proteomes" id="UP001184614"/>
    </source>
</evidence>
<reference evidence="1 2" key="1">
    <citation type="submission" date="2023-07" db="EMBL/GenBank/DDBJ databases">
        <title>Sorghum-associated microbial communities from plants grown in Nebraska, USA.</title>
        <authorList>
            <person name="Schachtman D."/>
        </authorList>
    </citation>
    <scope>NUCLEOTIDE SEQUENCE [LARGE SCALE GENOMIC DNA]</scope>
    <source>
        <strain evidence="1 2">DS1730</strain>
    </source>
</reference>
<dbReference type="EMBL" id="JAVDQT010000002">
    <property type="protein sequence ID" value="MDR6432018.1"/>
    <property type="molecule type" value="Genomic_DNA"/>
</dbReference>